<comment type="caution">
    <text evidence="1">The sequence shown here is derived from an EMBL/GenBank/DDBJ whole genome shotgun (WGS) entry which is preliminary data.</text>
</comment>
<organism evidence="1 2">
    <name type="scientific">Acinetobacter cumulans</name>
    <dbReference type="NCBI Taxonomy" id="2136182"/>
    <lineage>
        <taxon>Bacteria</taxon>
        <taxon>Pseudomonadati</taxon>
        <taxon>Pseudomonadota</taxon>
        <taxon>Gammaproteobacteria</taxon>
        <taxon>Moraxellales</taxon>
        <taxon>Moraxellaceae</taxon>
        <taxon>Acinetobacter</taxon>
    </lineage>
</organism>
<evidence type="ECO:0000313" key="1">
    <source>
        <dbReference type="EMBL" id="RLL27377.1"/>
    </source>
</evidence>
<proteinExistence type="predicted"/>
<reference evidence="1 2" key="1">
    <citation type="submission" date="2018-09" db="EMBL/GenBank/DDBJ databases">
        <title>The draft genome of Acinetobacter sp. strains.</title>
        <authorList>
            <person name="Qin J."/>
            <person name="Feng Y."/>
            <person name="Zong Z."/>
        </authorList>
    </citation>
    <scope>NUCLEOTIDE SEQUENCE [LARGE SCALE GENOMIC DNA]</scope>
    <source>
        <strain evidence="1 2">WCHAc060003</strain>
    </source>
</reference>
<gene>
    <name evidence="1" type="ORF">D9K80_18320</name>
</gene>
<dbReference type="AlphaFoldDB" id="A0A498CR69"/>
<evidence type="ECO:0000313" key="2">
    <source>
        <dbReference type="Proteomes" id="UP000267166"/>
    </source>
</evidence>
<dbReference type="RefSeq" id="WP_121595085.1">
    <property type="nucleotide sequence ID" value="NZ_RCHD01000102.1"/>
</dbReference>
<name>A0A498CR69_9GAMM</name>
<dbReference type="EMBL" id="RCHD01000102">
    <property type="protein sequence ID" value="RLL27377.1"/>
    <property type="molecule type" value="Genomic_DNA"/>
</dbReference>
<accession>A0A498CR69</accession>
<sequence>MVKKKVIKQSKAKLAFRKGQSSQIYPLNTLIDLRKNLSIGEYKDCINQFCIFGKIDATNLFRLGQAKPENLVCQYINLDPLPLKNELHWAVHWLSEQTEAINIYVATRSSIQNLILEDQFEQAIDTLDSFTEDYGWSLWSIEIRCVLEQTVNGMIGLTEWLTPLKIAAGNRLNGLIYEIINDRCDENFSFYAFYAKCRNSFPRLKNLGPWVIPYLEYHALAQANHTEETLPIILSKEITSSLIDYYEIVIDSLVYIAVDKNLLHLKSTAKIVILKLLECGIKDSRLNKLLNLFIDSEEVDFVLDDSIEDNLLKSLNFSSNESIKNDNTFKSMIIGLFKECEIHGNTAQIQIDKLIKLGVCYKNLDIGQVIINAACHFVNSSIGYNQTPNLFIFNEKFKIEDITSFSFEEGIKILKRYIVDNDNEIIKKIINLEEGNFKDIKVSKNVLFLWLAKHLYSIEQYENLDKLLSELDKFGDFWSREVAKFRACILNTQGQVIESIDLINNWLIENPRYISEFDVTNIFENRKWRFFKELDFIKVGLISHHSYQATDIAGIGYICKMACRSILESGMRDNINSIFYDNIDIQDEIIHFFANVWIDENLSLCTKFDTTEKVRQERIEILQLLLQWDAENSSIYTDEIKDLTFDQTLQKGLRQIDQTRVFVNESAISRWAESEILPDYKRWMTVKDSSSGTRIIDDIISQFAVDANNRQLLLDISDGQPNISSALLIEIVDRLYKRFLNDPTDGLDCYLSLRIRHGSLRGTVFGPLEENRLLYFPSDISKEEFLKIWGSILDFNIVNIEEVLFLLEDFSKKIKFLVDDLINELIQIHSIEKSRGAFKDTLSPEFLKIISSLIEESNLSFSAFLANCYFLFWKIVELALKDLNSYIANNFKDKIKHEFDELIGKLRSLNNRSALLPMITTLQSVSTDTQIQCDMISDWFRGNPP</sequence>
<dbReference type="Proteomes" id="UP000267166">
    <property type="component" value="Unassembled WGS sequence"/>
</dbReference>
<protein>
    <submittedName>
        <fullName evidence="1">Uncharacterized protein</fullName>
    </submittedName>
</protein>